<sequence>MGGHMLNNLLKNKISVVVYDISEDAVTKAVDAGAKKAESPSEVASLAKTIITMLPSSPHVKEVYLGQNGILSKAQPDSLFVDSSTIDPDVSRQLEKEALKFHSTFIDAPVSGGVTAAKEGTLTFMVGGQQSSFSVVKDLLENMGKIVVYCGPSGTGQAAKICNNMLLGISMIGTAEAMILGQKLGLDPKLFASILNSSSGQCWSTLKYNPCPGVVENIPASRNYEGGFGSKLMAKDLGLAQTSAMLTSTPTPLGSLAHHMYRMLCNSGYAEKDFASIYLFLQGIGKAS</sequence>
<keyword evidence="5" id="KW-0560">Oxidoreductase</keyword>
<dbReference type="Pfam" id="PF03446">
    <property type="entry name" value="NAD_binding_2"/>
    <property type="match status" value="1"/>
</dbReference>
<dbReference type="eggNOG" id="KOG0409">
    <property type="taxonomic scope" value="Eukaryota"/>
</dbReference>
<keyword evidence="4" id="KW-0101">Branched-chain amino acid catabolism</keyword>
<dbReference type="FunFam" id="1.10.1040.10:FF:000006">
    <property type="entry name" value="3-hydroxyisobutyrate dehydrogenase"/>
    <property type="match status" value="1"/>
</dbReference>
<comment type="pathway">
    <text evidence="1">Amino-acid degradation; L-valine degradation.</text>
</comment>
<dbReference type="GeneID" id="20197555"/>
<feature type="active site" evidence="8">
    <location>
        <position position="160"/>
    </location>
</feature>
<evidence type="ECO:0000256" key="3">
    <source>
        <dbReference type="ARBA" id="ARBA00012991"/>
    </source>
</evidence>
<dbReference type="RefSeq" id="XP_009011971.1">
    <property type="nucleotide sequence ID" value="XM_009013723.1"/>
</dbReference>
<dbReference type="OMA" id="MGKKVWH"/>
<dbReference type="GO" id="GO:0050661">
    <property type="term" value="F:NADP binding"/>
    <property type="evidence" value="ECO:0007669"/>
    <property type="project" value="InterPro"/>
</dbReference>
<evidence type="ECO:0000313" key="11">
    <source>
        <dbReference type="EMBL" id="ESO10157.1"/>
    </source>
</evidence>
<dbReference type="Gene3D" id="1.10.1040.10">
    <property type="entry name" value="N-(1-d-carboxylethyl)-l-norvaline Dehydrogenase, domain 2"/>
    <property type="match status" value="1"/>
</dbReference>
<dbReference type="EnsemblMetazoa" id="HelroT156397">
    <property type="protein sequence ID" value="HelroP156397"/>
    <property type="gene ID" value="HelroG156397"/>
</dbReference>
<dbReference type="InterPro" id="IPR011548">
    <property type="entry name" value="HIBADH"/>
</dbReference>
<dbReference type="EMBL" id="AMQM01002885">
    <property type="status" value="NOT_ANNOTATED_CDS"/>
    <property type="molecule type" value="Genomic_DNA"/>
</dbReference>
<dbReference type="InterPro" id="IPR008927">
    <property type="entry name" value="6-PGluconate_DH-like_C_sf"/>
</dbReference>
<dbReference type="InterPro" id="IPR029154">
    <property type="entry name" value="HIBADH-like_NADP-bd"/>
</dbReference>
<dbReference type="EC" id="1.1.1.31" evidence="3"/>
<evidence type="ECO:0000313" key="12">
    <source>
        <dbReference type="EnsemblMetazoa" id="HelroP156397"/>
    </source>
</evidence>
<dbReference type="GO" id="GO:0006574">
    <property type="term" value="P:L-valine catabolic process"/>
    <property type="evidence" value="ECO:0000318"/>
    <property type="project" value="GO_Central"/>
</dbReference>
<dbReference type="Pfam" id="PF14833">
    <property type="entry name" value="NAD_binding_11"/>
    <property type="match status" value="1"/>
</dbReference>
<feature type="domain" description="3-hydroxyisobutyrate dehydrogenase-like NAD-binding" evidence="10">
    <location>
        <begin position="154"/>
        <end position="278"/>
    </location>
</feature>
<evidence type="ECO:0000259" key="9">
    <source>
        <dbReference type="Pfam" id="PF03446"/>
    </source>
</evidence>
<reference evidence="11 13" key="2">
    <citation type="journal article" date="2013" name="Nature">
        <title>Insights into bilaterian evolution from three spiralian genomes.</title>
        <authorList>
            <person name="Simakov O."/>
            <person name="Marletaz F."/>
            <person name="Cho S.J."/>
            <person name="Edsinger-Gonzales E."/>
            <person name="Havlak P."/>
            <person name="Hellsten U."/>
            <person name="Kuo D.H."/>
            <person name="Larsson T."/>
            <person name="Lv J."/>
            <person name="Arendt D."/>
            <person name="Savage R."/>
            <person name="Osoegawa K."/>
            <person name="de Jong P."/>
            <person name="Grimwood J."/>
            <person name="Chapman J.A."/>
            <person name="Shapiro H."/>
            <person name="Aerts A."/>
            <person name="Otillar R.P."/>
            <person name="Terry A.Y."/>
            <person name="Boore J.L."/>
            <person name="Grigoriev I.V."/>
            <person name="Lindberg D.R."/>
            <person name="Seaver E.C."/>
            <person name="Weisblat D.A."/>
            <person name="Putnam N.H."/>
            <person name="Rokhsar D.S."/>
        </authorList>
    </citation>
    <scope>NUCLEOTIDE SEQUENCE</scope>
</reference>
<dbReference type="NCBIfam" id="TIGR01692">
    <property type="entry name" value="HIBADH"/>
    <property type="match status" value="1"/>
</dbReference>
<dbReference type="KEGG" id="hro:HELRODRAFT_156397"/>
<dbReference type="HOGENOM" id="CLU_035117_6_0_1"/>
<gene>
    <name evidence="12" type="primary">20197555</name>
    <name evidence="11" type="ORF">HELRODRAFT_156397</name>
</gene>
<dbReference type="InterPro" id="IPR013328">
    <property type="entry name" value="6PGD_dom2"/>
</dbReference>
<evidence type="ECO:0000256" key="6">
    <source>
        <dbReference type="ARBA" id="ARBA00023027"/>
    </source>
</evidence>
<dbReference type="GO" id="GO:0008442">
    <property type="term" value="F:3-hydroxyisobutyrate dehydrogenase activity"/>
    <property type="evidence" value="ECO:0000318"/>
    <property type="project" value="GO_Central"/>
</dbReference>
<dbReference type="SUPFAM" id="SSF48179">
    <property type="entry name" value="6-phosphogluconate dehydrogenase C-terminal domain-like"/>
    <property type="match status" value="1"/>
</dbReference>
<dbReference type="Gene3D" id="3.40.50.720">
    <property type="entry name" value="NAD(P)-binding Rossmann-like Domain"/>
    <property type="match status" value="1"/>
</dbReference>
<comment type="similarity">
    <text evidence="2">Belongs to the HIBADH-related family. 3-hydroxyisobutyrate dehydrogenase subfamily.</text>
</comment>
<name>T1ELV5_HELRO</name>
<evidence type="ECO:0000313" key="13">
    <source>
        <dbReference type="Proteomes" id="UP000015101"/>
    </source>
</evidence>
<dbReference type="STRING" id="6412.T1ELV5"/>
<dbReference type="InterPro" id="IPR036291">
    <property type="entry name" value="NAD(P)-bd_dom_sf"/>
</dbReference>
<comment type="catalytic activity">
    <reaction evidence="7">
        <text>3-hydroxy-2-methylpropanoate + NAD(+) = 2-methyl-3-oxopropanoate + NADH + H(+)</text>
        <dbReference type="Rhea" id="RHEA:17681"/>
        <dbReference type="ChEBI" id="CHEBI:11805"/>
        <dbReference type="ChEBI" id="CHEBI:15378"/>
        <dbReference type="ChEBI" id="CHEBI:57540"/>
        <dbReference type="ChEBI" id="CHEBI:57700"/>
        <dbReference type="ChEBI" id="CHEBI:57945"/>
        <dbReference type="EC" id="1.1.1.31"/>
    </reaction>
</comment>
<dbReference type="GO" id="GO:0005739">
    <property type="term" value="C:mitochondrion"/>
    <property type="evidence" value="ECO:0000318"/>
    <property type="project" value="GO_Central"/>
</dbReference>
<dbReference type="OrthoDB" id="435038at2759"/>
<feature type="domain" description="6-phosphogluconate dehydrogenase NADP-binding" evidence="9">
    <location>
        <begin position="1"/>
        <end position="151"/>
    </location>
</feature>
<dbReference type="PANTHER" id="PTHR22981:SF7">
    <property type="entry name" value="3-HYDROXYISOBUTYRATE DEHYDROGENASE, MITOCHONDRIAL"/>
    <property type="match status" value="1"/>
</dbReference>
<evidence type="ECO:0000256" key="5">
    <source>
        <dbReference type="ARBA" id="ARBA00023002"/>
    </source>
</evidence>
<dbReference type="InterPro" id="IPR015815">
    <property type="entry name" value="HIBADH-related"/>
</dbReference>
<evidence type="ECO:0000256" key="1">
    <source>
        <dbReference type="ARBA" id="ARBA00005109"/>
    </source>
</evidence>
<dbReference type="InterPro" id="IPR006115">
    <property type="entry name" value="6PGDH_NADP-bd"/>
</dbReference>
<proteinExistence type="inferred from homology"/>
<dbReference type="CTD" id="20197555"/>
<keyword evidence="13" id="KW-1185">Reference proteome</keyword>
<dbReference type="InParanoid" id="T1ELV5"/>
<dbReference type="Proteomes" id="UP000015101">
    <property type="component" value="Unassembled WGS sequence"/>
</dbReference>
<dbReference type="SUPFAM" id="SSF51735">
    <property type="entry name" value="NAD(P)-binding Rossmann-fold domains"/>
    <property type="match status" value="1"/>
</dbReference>
<reference evidence="13" key="1">
    <citation type="submission" date="2012-12" db="EMBL/GenBank/DDBJ databases">
        <authorList>
            <person name="Hellsten U."/>
            <person name="Grimwood J."/>
            <person name="Chapman J.A."/>
            <person name="Shapiro H."/>
            <person name="Aerts A."/>
            <person name="Otillar R.P."/>
            <person name="Terry A.Y."/>
            <person name="Boore J.L."/>
            <person name="Simakov O."/>
            <person name="Marletaz F."/>
            <person name="Cho S.-J."/>
            <person name="Edsinger-Gonzales E."/>
            <person name="Havlak P."/>
            <person name="Kuo D.-H."/>
            <person name="Larsson T."/>
            <person name="Lv J."/>
            <person name="Arendt D."/>
            <person name="Savage R."/>
            <person name="Osoegawa K."/>
            <person name="de Jong P."/>
            <person name="Lindberg D.R."/>
            <person name="Seaver E.C."/>
            <person name="Weisblat D.A."/>
            <person name="Putnam N.H."/>
            <person name="Grigoriev I.V."/>
            <person name="Rokhsar D.S."/>
        </authorList>
    </citation>
    <scope>NUCLEOTIDE SEQUENCE</scope>
</reference>
<keyword evidence="6" id="KW-0520">NAD</keyword>
<dbReference type="PANTHER" id="PTHR22981">
    <property type="entry name" value="3-HYDROXYISOBUTYRATE DEHYDROGENASE-RELATED"/>
    <property type="match status" value="1"/>
</dbReference>
<evidence type="ECO:0000256" key="7">
    <source>
        <dbReference type="ARBA" id="ARBA00049197"/>
    </source>
</evidence>
<evidence type="ECO:0000256" key="8">
    <source>
        <dbReference type="PIRSR" id="PIRSR000103-1"/>
    </source>
</evidence>
<dbReference type="GO" id="GO:0051287">
    <property type="term" value="F:NAD binding"/>
    <property type="evidence" value="ECO:0007669"/>
    <property type="project" value="InterPro"/>
</dbReference>
<reference evidence="12" key="3">
    <citation type="submission" date="2015-06" db="UniProtKB">
        <authorList>
            <consortium name="EnsemblMetazoa"/>
        </authorList>
    </citation>
    <scope>IDENTIFICATION</scope>
</reference>
<protein>
    <recommendedName>
        <fullName evidence="3">3-hydroxyisobutyrate dehydrogenase</fullName>
        <ecNumber evidence="3">1.1.1.31</ecNumber>
    </recommendedName>
</protein>
<dbReference type="EMBL" id="KB095905">
    <property type="protein sequence ID" value="ESO10157.1"/>
    <property type="molecule type" value="Genomic_DNA"/>
</dbReference>
<dbReference type="PIRSF" id="PIRSF000103">
    <property type="entry name" value="HIBADH"/>
    <property type="match status" value="1"/>
</dbReference>
<dbReference type="FunCoup" id="T1ELV5">
    <property type="interactions" value="977"/>
</dbReference>
<evidence type="ECO:0000256" key="4">
    <source>
        <dbReference type="ARBA" id="ARBA00022456"/>
    </source>
</evidence>
<dbReference type="AlphaFoldDB" id="T1ELV5"/>
<accession>T1ELV5</accession>
<organism evidence="12 13">
    <name type="scientific">Helobdella robusta</name>
    <name type="common">Californian leech</name>
    <dbReference type="NCBI Taxonomy" id="6412"/>
    <lineage>
        <taxon>Eukaryota</taxon>
        <taxon>Metazoa</taxon>
        <taxon>Spiralia</taxon>
        <taxon>Lophotrochozoa</taxon>
        <taxon>Annelida</taxon>
        <taxon>Clitellata</taxon>
        <taxon>Hirudinea</taxon>
        <taxon>Rhynchobdellida</taxon>
        <taxon>Glossiphoniidae</taxon>
        <taxon>Helobdella</taxon>
    </lineage>
</organism>
<dbReference type="UniPathway" id="UPA00362"/>
<evidence type="ECO:0000256" key="2">
    <source>
        <dbReference type="ARBA" id="ARBA00006013"/>
    </source>
</evidence>
<evidence type="ECO:0000259" key="10">
    <source>
        <dbReference type="Pfam" id="PF14833"/>
    </source>
</evidence>